<evidence type="ECO:0000256" key="1">
    <source>
        <dbReference type="SAM" id="Phobius"/>
    </source>
</evidence>
<reference evidence="3" key="2">
    <citation type="submission" date="2015-08" db="UniProtKB">
        <authorList>
            <consortium name="WormBaseParasite"/>
        </authorList>
    </citation>
    <scope>IDENTIFICATION</scope>
</reference>
<dbReference type="WBParaSite" id="SVE_0034000.1">
    <property type="protein sequence ID" value="SVE_0034000.1"/>
    <property type="gene ID" value="SVE_0034000"/>
</dbReference>
<reference evidence="2" key="1">
    <citation type="submission" date="2014-07" db="EMBL/GenBank/DDBJ databases">
        <authorList>
            <person name="Martin A.A"/>
            <person name="De Silva N."/>
        </authorList>
    </citation>
    <scope>NUCLEOTIDE SEQUENCE</scope>
</reference>
<proteinExistence type="predicted"/>
<dbReference type="AlphaFoldDB" id="A0A0K0EUZ3"/>
<dbReference type="Proteomes" id="UP000035680">
    <property type="component" value="Unassembled WGS sequence"/>
</dbReference>
<accession>A0A0K0EUZ3</accession>
<sequence length="80" mass="8952">MGKVNYYGYSILTNNGKHLAKCVRYNLSIDRWANIEKVTIGGVIALIISQIKSYDYIGSENLLIICCLFISLVVGGLIYF</sequence>
<organism evidence="2 3">
    <name type="scientific">Strongyloides venezuelensis</name>
    <name type="common">Threadworm</name>
    <dbReference type="NCBI Taxonomy" id="75913"/>
    <lineage>
        <taxon>Eukaryota</taxon>
        <taxon>Metazoa</taxon>
        <taxon>Ecdysozoa</taxon>
        <taxon>Nematoda</taxon>
        <taxon>Chromadorea</taxon>
        <taxon>Rhabditida</taxon>
        <taxon>Tylenchina</taxon>
        <taxon>Panagrolaimomorpha</taxon>
        <taxon>Strongyloidoidea</taxon>
        <taxon>Strongyloididae</taxon>
        <taxon>Strongyloides</taxon>
    </lineage>
</organism>
<keyword evidence="2" id="KW-1185">Reference proteome</keyword>
<evidence type="ECO:0000313" key="3">
    <source>
        <dbReference type="WBParaSite" id="SVE_0034000.1"/>
    </source>
</evidence>
<keyword evidence="1" id="KW-0472">Membrane</keyword>
<keyword evidence="1" id="KW-1133">Transmembrane helix</keyword>
<name>A0A0K0EUZ3_STRVS</name>
<protein>
    <submittedName>
        <fullName evidence="3">Transcriptional regulator</fullName>
    </submittedName>
</protein>
<feature type="transmembrane region" description="Helical" evidence="1">
    <location>
        <begin position="62"/>
        <end position="79"/>
    </location>
</feature>
<keyword evidence="1" id="KW-0812">Transmembrane</keyword>
<evidence type="ECO:0000313" key="2">
    <source>
        <dbReference type="Proteomes" id="UP000035680"/>
    </source>
</evidence>